<evidence type="ECO:0000313" key="2">
    <source>
        <dbReference type="EMBL" id="EGB15885.1"/>
    </source>
</evidence>
<dbReference type="RefSeq" id="WP_014323311.1">
    <property type="nucleotide sequence ID" value="NC_016803.1"/>
</dbReference>
<dbReference type="EMBL" id="CP003220">
    <property type="protein sequence ID" value="EGB15885.1"/>
    <property type="molecule type" value="Genomic_DNA"/>
</dbReference>
<name>F0JIY6_9BACT</name>
<reference evidence="2 3" key="1">
    <citation type="journal article" date="2011" name="J. Bacteriol.">
        <title>Genome sequence of the mercury-methylating strain Desulfovibrio desulfuricans ND132.</title>
        <authorList>
            <person name="Brown S.D."/>
            <person name="Gilmour C.C."/>
            <person name="Kucken A.M."/>
            <person name="Wall J.D."/>
            <person name="Elias D.A."/>
            <person name="Brandt C.C."/>
            <person name="Podar M."/>
            <person name="Chertkov O."/>
            <person name="Held B."/>
            <person name="Bruce D.C."/>
            <person name="Detter J.C."/>
            <person name="Tapia R."/>
            <person name="Han C.S."/>
            <person name="Goodwin L.A."/>
            <person name="Cheng J.F."/>
            <person name="Pitluck S."/>
            <person name="Woyke T."/>
            <person name="Mikhailova N."/>
            <person name="Ivanova N.N."/>
            <person name="Han J."/>
            <person name="Lucas S."/>
            <person name="Lapidus A.L."/>
            <person name="Land M.L."/>
            <person name="Hauser L.J."/>
            <person name="Palumbo A.V."/>
        </authorList>
    </citation>
    <scope>NUCLEOTIDE SEQUENCE [LARGE SCALE GENOMIC DNA]</scope>
    <source>
        <strain evidence="2 3">ND132</strain>
    </source>
</reference>
<organism evidence="2 3">
    <name type="scientific">Pseudodesulfovibrio mercurii</name>
    <dbReference type="NCBI Taxonomy" id="641491"/>
    <lineage>
        <taxon>Bacteria</taxon>
        <taxon>Pseudomonadati</taxon>
        <taxon>Thermodesulfobacteriota</taxon>
        <taxon>Desulfovibrionia</taxon>
        <taxon>Desulfovibrionales</taxon>
        <taxon>Desulfovibrionaceae</taxon>
    </lineage>
</organism>
<accession>F0JIY6</accession>
<proteinExistence type="predicted"/>
<dbReference type="HOGENOM" id="CLU_1515538_0_0_7"/>
<keyword evidence="1" id="KW-0732">Signal</keyword>
<dbReference type="KEGG" id="ddn:DND132_2682"/>
<dbReference type="STRING" id="641491.DND132_2682"/>
<evidence type="ECO:0000256" key="1">
    <source>
        <dbReference type="SAM" id="SignalP"/>
    </source>
</evidence>
<dbReference type="AlphaFoldDB" id="F0JIY6"/>
<feature type="signal peptide" evidence="1">
    <location>
        <begin position="1"/>
        <end position="25"/>
    </location>
</feature>
<dbReference type="eggNOG" id="ENOG50309D5">
    <property type="taxonomic scope" value="Bacteria"/>
</dbReference>
<dbReference type="OrthoDB" id="5465215at2"/>
<sequence precursor="true">MRALTSALLSLLVLCCLAACGNDVADDPKLSEEGKEVVQAVGGPFDAAEFKKFLKVLPEIPGLTAQNAGDGSGVGMSAAVKSAIASHGWDENRFLYIYGHAMVMANYEQMQGMTAQLQDQFKDLPEDQRKAMEQMMSQQVGGQVDAFKAEVDKQVPASEQAVIRDNMDALMTAVGMR</sequence>
<evidence type="ECO:0008006" key="4">
    <source>
        <dbReference type="Google" id="ProtNLM"/>
    </source>
</evidence>
<gene>
    <name evidence="2" type="ORF">DND132_2682</name>
</gene>
<keyword evidence="3" id="KW-1185">Reference proteome</keyword>
<feature type="chain" id="PRO_5003255149" description="Lipoprotein" evidence="1">
    <location>
        <begin position="26"/>
        <end position="177"/>
    </location>
</feature>
<dbReference type="Proteomes" id="UP000007845">
    <property type="component" value="Chromosome"/>
</dbReference>
<protein>
    <recommendedName>
        <fullName evidence="4">Lipoprotein</fullName>
    </recommendedName>
</protein>
<evidence type="ECO:0000313" key="3">
    <source>
        <dbReference type="Proteomes" id="UP000007845"/>
    </source>
</evidence>